<dbReference type="SUPFAM" id="SSF53756">
    <property type="entry name" value="UDP-Glycosyltransferase/glycogen phosphorylase"/>
    <property type="match status" value="1"/>
</dbReference>
<protein>
    <submittedName>
        <fullName evidence="3">Glycosyltransferase</fullName>
        <ecNumber evidence="3">2.4.-.-</ecNumber>
    </submittedName>
</protein>
<dbReference type="EC" id="2.4.-.-" evidence="3"/>
<proteinExistence type="predicted"/>
<dbReference type="Gene3D" id="3.40.50.2000">
    <property type="entry name" value="Glycogen Phosphorylase B"/>
    <property type="match status" value="1"/>
</dbReference>
<dbReference type="Proteomes" id="UP001256673">
    <property type="component" value="Unassembled WGS sequence"/>
</dbReference>
<evidence type="ECO:0000256" key="1">
    <source>
        <dbReference type="ARBA" id="ARBA00022679"/>
    </source>
</evidence>
<dbReference type="RefSeq" id="WP_316001267.1">
    <property type="nucleotide sequence ID" value="NZ_JAWDIU010000002.1"/>
</dbReference>
<reference evidence="3 4" key="1">
    <citation type="submission" date="2023-09" db="EMBL/GenBank/DDBJ databases">
        <title>Microbacterium fusihabitans sp. nov., Microbacterium phycihabitans sp. nov., and Microbacterium cervinum sp. nov., isolated from dried seaweeds of beach.</title>
        <authorList>
            <person name="Lee S.D."/>
        </authorList>
    </citation>
    <scope>NUCLEOTIDE SEQUENCE [LARGE SCALE GENOMIC DNA]</scope>
    <source>
        <strain evidence="3 4">KSW2-21</strain>
    </source>
</reference>
<evidence type="ECO:0000259" key="2">
    <source>
        <dbReference type="Pfam" id="PF00534"/>
    </source>
</evidence>
<comment type="caution">
    <text evidence="3">The sequence shown here is derived from an EMBL/GenBank/DDBJ whole genome shotgun (WGS) entry which is preliminary data.</text>
</comment>
<dbReference type="PANTHER" id="PTHR46401">
    <property type="entry name" value="GLYCOSYLTRANSFERASE WBBK-RELATED"/>
    <property type="match status" value="1"/>
</dbReference>
<gene>
    <name evidence="3" type="ORF">RWH43_08880</name>
</gene>
<organism evidence="3 4">
    <name type="scientific">Microbacterium algihabitans</name>
    <dbReference type="NCBI Taxonomy" id="3075992"/>
    <lineage>
        <taxon>Bacteria</taxon>
        <taxon>Bacillati</taxon>
        <taxon>Actinomycetota</taxon>
        <taxon>Actinomycetes</taxon>
        <taxon>Micrococcales</taxon>
        <taxon>Microbacteriaceae</taxon>
        <taxon>Microbacterium</taxon>
    </lineage>
</organism>
<keyword evidence="4" id="KW-1185">Reference proteome</keyword>
<keyword evidence="3" id="KW-0328">Glycosyltransferase</keyword>
<dbReference type="Pfam" id="PF00534">
    <property type="entry name" value="Glycos_transf_1"/>
    <property type="match status" value="1"/>
</dbReference>
<name>A0ABU3RVE5_9MICO</name>
<dbReference type="GO" id="GO:0016757">
    <property type="term" value="F:glycosyltransferase activity"/>
    <property type="evidence" value="ECO:0007669"/>
    <property type="project" value="UniProtKB-KW"/>
</dbReference>
<evidence type="ECO:0000313" key="4">
    <source>
        <dbReference type="Proteomes" id="UP001256673"/>
    </source>
</evidence>
<dbReference type="EMBL" id="JAWDIU010000002">
    <property type="protein sequence ID" value="MDU0326866.1"/>
    <property type="molecule type" value="Genomic_DNA"/>
</dbReference>
<evidence type="ECO:0000313" key="3">
    <source>
        <dbReference type="EMBL" id="MDU0326866.1"/>
    </source>
</evidence>
<dbReference type="InterPro" id="IPR001296">
    <property type="entry name" value="Glyco_trans_1"/>
</dbReference>
<keyword evidence="1 3" id="KW-0808">Transferase</keyword>
<feature type="domain" description="Glycosyl transferase family 1" evidence="2">
    <location>
        <begin position="55"/>
        <end position="174"/>
    </location>
</feature>
<dbReference type="PANTHER" id="PTHR46401:SF2">
    <property type="entry name" value="GLYCOSYLTRANSFERASE WBBK-RELATED"/>
    <property type="match status" value="1"/>
</dbReference>
<sequence length="240" mass="26186">MGRLYQRLVVSGLRNAGLIISVSRTTASDVARFTSRHSPVLLNPLAKTLTPSDSAPKTPYLLVVSNTGWRKRRWLAIEAWLAIRAASSMELRLVIVGNGHDLKEENLLTALEPRVRNSVEIKSHLSDGDLADLYSSATLLLQLSKYEGFAWPIIEANSVGTLAICADEPILRETGEGNFFVDADGLGRVAKSGWNDAMRLAGDVGIQSKLRARANTFSIENFDRGLGEILHASLKDANGF</sequence>
<accession>A0ABU3RVE5</accession>